<evidence type="ECO:0000313" key="1">
    <source>
        <dbReference type="EMBL" id="OSJ27807.1"/>
    </source>
</evidence>
<gene>
    <name evidence="1" type="ORF">BST63_18875</name>
</gene>
<dbReference type="EMBL" id="NAFK01000163">
    <property type="protein sequence ID" value="OSJ27807.1"/>
    <property type="molecule type" value="Genomic_DNA"/>
</dbReference>
<reference evidence="1 2" key="1">
    <citation type="submission" date="2017-03" db="EMBL/GenBank/DDBJ databases">
        <title>Whole genome sequences of fourteen strains of Bradyrhizobium canariense and one strain of Bradyrhizobium japonicum isolated from Lupinus (Papilionoideae: Genisteae) species in Algeria.</title>
        <authorList>
            <person name="Crovadore J."/>
            <person name="Chekireb D."/>
            <person name="Brachmann A."/>
            <person name="Chablais R."/>
            <person name="Cochard B."/>
            <person name="Lefort F."/>
        </authorList>
    </citation>
    <scope>NUCLEOTIDE SEQUENCE [LARGE SCALE GENOMIC DNA]</scope>
    <source>
        <strain evidence="1 2">UBMAN05</strain>
    </source>
</reference>
<protein>
    <submittedName>
        <fullName evidence="1">Uncharacterized protein</fullName>
    </submittedName>
</protein>
<dbReference type="Proteomes" id="UP000193884">
    <property type="component" value="Unassembled WGS sequence"/>
</dbReference>
<comment type="caution">
    <text evidence="1">The sequence shown here is derived from an EMBL/GenBank/DDBJ whole genome shotgun (WGS) entry which is preliminary data.</text>
</comment>
<name>A0ABX3X254_9BRAD</name>
<proteinExistence type="predicted"/>
<sequence>MNTMLVIEVESVRKLQSDILFRAVMYVLCDRNLRVVPGIVITGVAGDIRSDADRTPFVILKDGRGDYGSDYDEDAERFFKTNLRTKAIRQGELFTVWWSEPDQPSRTHEATFRIKKVTPIAGQRAA</sequence>
<dbReference type="RefSeq" id="WP_085384747.1">
    <property type="nucleotide sequence ID" value="NZ_NAFJ01000148.1"/>
</dbReference>
<keyword evidence="2" id="KW-1185">Reference proteome</keyword>
<evidence type="ECO:0000313" key="2">
    <source>
        <dbReference type="Proteomes" id="UP000193884"/>
    </source>
</evidence>
<accession>A0ABX3X254</accession>
<organism evidence="1 2">
    <name type="scientific">Bradyrhizobium canariense</name>
    <dbReference type="NCBI Taxonomy" id="255045"/>
    <lineage>
        <taxon>Bacteria</taxon>
        <taxon>Pseudomonadati</taxon>
        <taxon>Pseudomonadota</taxon>
        <taxon>Alphaproteobacteria</taxon>
        <taxon>Hyphomicrobiales</taxon>
        <taxon>Nitrobacteraceae</taxon>
        <taxon>Bradyrhizobium</taxon>
    </lineage>
</organism>